<evidence type="ECO:0000313" key="1">
    <source>
        <dbReference type="EMBL" id="EMD58095.1"/>
    </source>
</evidence>
<evidence type="ECO:0000313" key="2">
    <source>
        <dbReference type="Proteomes" id="UP000016934"/>
    </source>
</evidence>
<dbReference type="SUPFAM" id="SSF46689">
    <property type="entry name" value="Homeodomain-like"/>
    <property type="match status" value="1"/>
</dbReference>
<organism evidence="1 2">
    <name type="scientific">Cochliobolus sativus (strain ND90Pr / ATCC 201652)</name>
    <name type="common">Common root rot and spot blotch fungus</name>
    <name type="synonym">Bipolaris sorokiniana</name>
    <dbReference type="NCBI Taxonomy" id="665912"/>
    <lineage>
        <taxon>Eukaryota</taxon>
        <taxon>Fungi</taxon>
        <taxon>Dikarya</taxon>
        <taxon>Ascomycota</taxon>
        <taxon>Pezizomycotina</taxon>
        <taxon>Dothideomycetes</taxon>
        <taxon>Pleosporomycetidae</taxon>
        <taxon>Pleosporales</taxon>
        <taxon>Pleosporineae</taxon>
        <taxon>Pleosporaceae</taxon>
        <taxon>Bipolaris</taxon>
    </lineage>
</organism>
<name>M2S6W0_COCSN</name>
<dbReference type="Gene3D" id="1.10.10.10">
    <property type="entry name" value="Winged helix-like DNA-binding domain superfamily/Winged helix DNA-binding domain"/>
    <property type="match status" value="1"/>
</dbReference>
<feature type="non-terminal residue" evidence="1">
    <location>
        <position position="1"/>
    </location>
</feature>
<dbReference type="Proteomes" id="UP000016934">
    <property type="component" value="Unassembled WGS sequence"/>
</dbReference>
<accession>M2S6W0</accession>
<proteinExistence type="predicted"/>
<dbReference type="EMBL" id="KB445737">
    <property type="protein sequence ID" value="EMD58095.1"/>
    <property type="molecule type" value="Genomic_DNA"/>
</dbReference>
<keyword evidence="2" id="KW-1185">Reference proteome</keyword>
<dbReference type="Pfam" id="PF13551">
    <property type="entry name" value="HTH_29"/>
    <property type="match status" value="1"/>
</dbReference>
<dbReference type="KEGG" id="bsc:COCSADRAFT_45406"/>
<dbReference type="OrthoDB" id="3796133at2759"/>
<dbReference type="AlphaFoldDB" id="M2S6W0"/>
<dbReference type="HOGENOM" id="CLU_2339077_0_0_1"/>
<reference evidence="2" key="2">
    <citation type="journal article" date="2013" name="PLoS Genet.">
        <title>Comparative genome structure, secondary metabolite, and effector coding capacity across Cochliobolus pathogens.</title>
        <authorList>
            <person name="Condon B.J."/>
            <person name="Leng Y."/>
            <person name="Wu D."/>
            <person name="Bushley K.E."/>
            <person name="Ohm R.A."/>
            <person name="Otillar R."/>
            <person name="Martin J."/>
            <person name="Schackwitz W."/>
            <person name="Grimwood J."/>
            <person name="MohdZainudin N."/>
            <person name="Xue C."/>
            <person name="Wang R."/>
            <person name="Manning V.A."/>
            <person name="Dhillon B."/>
            <person name="Tu Z.J."/>
            <person name="Steffenson B.J."/>
            <person name="Salamov A."/>
            <person name="Sun H."/>
            <person name="Lowry S."/>
            <person name="LaButti K."/>
            <person name="Han J."/>
            <person name="Copeland A."/>
            <person name="Lindquist E."/>
            <person name="Barry K."/>
            <person name="Schmutz J."/>
            <person name="Baker S.E."/>
            <person name="Ciuffetti L.M."/>
            <person name="Grigoriev I.V."/>
            <person name="Zhong S."/>
            <person name="Turgeon B.G."/>
        </authorList>
    </citation>
    <scope>NUCLEOTIDE SEQUENCE [LARGE SCALE GENOMIC DNA]</scope>
    <source>
        <strain evidence="2">ND90Pr / ATCC 201652</strain>
    </source>
</reference>
<dbReference type="InterPro" id="IPR036388">
    <property type="entry name" value="WH-like_DNA-bd_sf"/>
</dbReference>
<dbReference type="RefSeq" id="XP_007706204.1">
    <property type="nucleotide sequence ID" value="XM_007708014.1"/>
</dbReference>
<sequence>AEISRNRMPGSELSDAQRIYILAQAEGGCSTSEIATRLSCTRRAVNKIIHQWDTEGTYTKHDRMGRPPKLTSRDHRQLLRAVKKDPKIEYRAL</sequence>
<feature type="non-terminal residue" evidence="1">
    <location>
        <position position="93"/>
    </location>
</feature>
<gene>
    <name evidence="1" type="ORF">COCSADRAFT_45406</name>
</gene>
<dbReference type="InterPro" id="IPR009057">
    <property type="entry name" value="Homeodomain-like_sf"/>
</dbReference>
<reference evidence="1 2" key="1">
    <citation type="journal article" date="2012" name="PLoS Pathog.">
        <title>Diverse lifestyles and strategies of plant pathogenesis encoded in the genomes of eighteen Dothideomycetes fungi.</title>
        <authorList>
            <person name="Ohm R.A."/>
            <person name="Feau N."/>
            <person name="Henrissat B."/>
            <person name="Schoch C.L."/>
            <person name="Horwitz B.A."/>
            <person name="Barry K.W."/>
            <person name="Condon B.J."/>
            <person name="Copeland A.C."/>
            <person name="Dhillon B."/>
            <person name="Glaser F."/>
            <person name="Hesse C.N."/>
            <person name="Kosti I."/>
            <person name="LaButti K."/>
            <person name="Lindquist E.A."/>
            <person name="Lucas S."/>
            <person name="Salamov A.A."/>
            <person name="Bradshaw R.E."/>
            <person name="Ciuffetti L."/>
            <person name="Hamelin R.C."/>
            <person name="Kema G.H.J."/>
            <person name="Lawrence C."/>
            <person name="Scott J.A."/>
            <person name="Spatafora J.W."/>
            <person name="Turgeon B.G."/>
            <person name="de Wit P.J.G.M."/>
            <person name="Zhong S."/>
            <person name="Goodwin S.B."/>
            <person name="Grigoriev I.V."/>
        </authorList>
    </citation>
    <scope>NUCLEOTIDE SEQUENCE [LARGE SCALE GENOMIC DNA]</scope>
    <source>
        <strain evidence="2">ND90Pr / ATCC 201652</strain>
    </source>
</reference>
<protein>
    <submittedName>
        <fullName evidence="1">Uncharacterized protein</fullName>
    </submittedName>
</protein>
<dbReference type="GeneID" id="19140203"/>